<feature type="compositionally biased region" description="Low complexity" evidence="1">
    <location>
        <begin position="742"/>
        <end position="753"/>
    </location>
</feature>
<feature type="compositionally biased region" description="Basic and acidic residues" evidence="1">
    <location>
        <begin position="295"/>
        <end position="316"/>
    </location>
</feature>
<proteinExistence type="predicted"/>
<evidence type="ECO:0000313" key="3">
    <source>
        <dbReference type="Proteomes" id="UP000054558"/>
    </source>
</evidence>
<sequence length="753" mass="80792">MKGRQLLPLVGGIPREMITRSSARAQSSWRSSRTSLVRPHCIKIGDWQPHPLVGMAAEGLVPDAPGGLGFHSAEEAAAKLDANNRKRLGDASTEGDAERRVRPRLELPPESAQIEQAGGQEDADAEGGPEDELDKRLRALVEVAAQRKGDSPLPKPPHSLFQASVPIPFGTAAPPASASLNLPTQEALGRGRVGELPSGLSVSGASGEAILTGGFLAGAPDGLHSYAAARQPLPSEDRLLSQPPDHPQSAQHPSQALTPAEPLGPDEDVPISQLQGRPERLRAGEGGGNSMQIKESAEHDTNRGTEDHGFGHEHGFTQHEYAGYGEHPQYEPHQQYAATAEAQQLAEHAGFGGGHMEQEEDEGALAALDLVEVGFPRSSVEELQTLPQHDLITRVLDLEERISAVVREKQLEAAARQEAEDNAARYAEESRHLRHVVREKNGYKKGVLQEIAALENPLGIPQLAGRFTITREGSPGGGLRLEKGNKGRSLSPVKEKWKAEWKKAASRSHYVPSASLLAGAEFGNPYAGLEELRNPANVKGARSRKVGPSQATPASRLLAILGAQDDDDDDEDGDNTYVAPIPPPPRLIGPVGPAPTRAPRAESTVGLEDLSEFLRTCCQAKQTGHMTLHRVLWYTYLAWRQKIASPRPSVSSGGVGLSQCMQKLGHRERLFTREIQAKKAGCKGYEGGGKYWMGLVVLDKALVKTGRQWLAEAKRSGGSNRVTFSRDAAIKVQASKDEPADEQGAQGEAAAEA</sequence>
<feature type="compositionally biased region" description="Acidic residues" evidence="1">
    <location>
        <begin position="564"/>
        <end position="574"/>
    </location>
</feature>
<feature type="compositionally biased region" description="Acidic residues" evidence="1">
    <location>
        <begin position="121"/>
        <end position="131"/>
    </location>
</feature>
<reference evidence="2 3" key="1">
    <citation type="journal article" date="2014" name="Nat. Commun.">
        <title>Klebsormidium flaccidum genome reveals primary factors for plant terrestrial adaptation.</title>
        <authorList>
            <person name="Hori K."/>
            <person name="Maruyama F."/>
            <person name="Fujisawa T."/>
            <person name="Togashi T."/>
            <person name="Yamamoto N."/>
            <person name="Seo M."/>
            <person name="Sato S."/>
            <person name="Yamada T."/>
            <person name="Mori H."/>
            <person name="Tajima N."/>
            <person name="Moriyama T."/>
            <person name="Ikeuchi M."/>
            <person name="Watanabe M."/>
            <person name="Wada H."/>
            <person name="Kobayashi K."/>
            <person name="Saito M."/>
            <person name="Masuda T."/>
            <person name="Sasaki-Sekimoto Y."/>
            <person name="Mashiguchi K."/>
            <person name="Awai K."/>
            <person name="Shimojima M."/>
            <person name="Masuda S."/>
            <person name="Iwai M."/>
            <person name="Nobusawa T."/>
            <person name="Narise T."/>
            <person name="Kondo S."/>
            <person name="Saito H."/>
            <person name="Sato R."/>
            <person name="Murakawa M."/>
            <person name="Ihara Y."/>
            <person name="Oshima-Yamada Y."/>
            <person name="Ohtaka K."/>
            <person name="Satoh M."/>
            <person name="Sonobe K."/>
            <person name="Ishii M."/>
            <person name="Ohtani R."/>
            <person name="Kanamori-Sato M."/>
            <person name="Honoki R."/>
            <person name="Miyazaki D."/>
            <person name="Mochizuki H."/>
            <person name="Umetsu J."/>
            <person name="Higashi K."/>
            <person name="Shibata D."/>
            <person name="Kamiya Y."/>
            <person name="Sato N."/>
            <person name="Nakamura Y."/>
            <person name="Tabata S."/>
            <person name="Ida S."/>
            <person name="Kurokawa K."/>
            <person name="Ohta H."/>
        </authorList>
    </citation>
    <scope>NUCLEOTIDE SEQUENCE [LARGE SCALE GENOMIC DNA]</scope>
    <source>
        <strain evidence="2 3">NIES-2285</strain>
    </source>
</reference>
<feature type="region of interest" description="Disordered" evidence="1">
    <location>
        <begin position="81"/>
        <end position="131"/>
    </location>
</feature>
<keyword evidence="3" id="KW-1185">Reference proteome</keyword>
<dbReference type="AlphaFoldDB" id="A0A1Y1HTY8"/>
<feature type="region of interest" description="Disordered" evidence="1">
    <location>
        <begin position="732"/>
        <end position="753"/>
    </location>
</feature>
<protein>
    <submittedName>
        <fullName evidence="2">Uncharacterized protein</fullName>
    </submittedName>
</protein>
<feature type="region of interest" description="Disordered" evidence="1">
    <location>
        <begin position="564"/>
        <end position="602"/>
    </location>
</feature>
<feature type="region of interest" description="Disordered" evidence="1">
    <location>
        <begin position="236"/>
        <end position="316"/>
    </location>
</feature>
<feature type="compositionally biased region" description="Basic and acidic residues" evidence="1">
    <location>
        <begin position="96"/>
        <end position="107"/>
    </location>
</feature>
<dbReference type="EMBL" id="DF237049">
    <property type="protein sequence ID" value="GAQ82090.1"/>
    <property type="molecule type" value="Genomic_DNA"/>
</dbReference>
<gene>
    <name evidence="2" type="ORF">KFL_001000120</name>
</gene>
<name>A0A1Y1HTY8_KLENI</name>
<dbReference type="Proteomes" id="UP000054558">
    <property type="component" value="Unassembled WGS sequence"/>
</dbReference>
<evidence type="ECO:0000256" key="1">
    <source>
        <dbReference type="SAM" id="MobiDB-lite"/>
    </source>
</evidence>
<accession>A0A1Y1HTY8</accession>
<feature type="compositionally biased region" description="Polar residues" evidence="1">
    <location>
        <begin position="248"/>
        <end position="257"/>
    </location>
</feature>
<evidence type="ECO:0000313" key="2">
    <source>
        <dbReference type="EMBL" id="GAQ82090.1"/>
    </source>
</evidence>
<organism evidence="2 3">
    <name type="scientific">Klebsormidium nitens</name>
    <name type="common">Green alga</name>
    <name type="synonym">Ulothrix nitens</name>
    <dbReference type="NCBI Taxonomy" id="105231"/>
    <lineage>
        <taxon>Eukaryota</taxon>
        <taxon>Viridiplantae</taxon>
        <taxon>Streptophyta</taxon>
        <taxon>Klebsormidiophyceae</taxon>
        <taxon>Klebsormidiales</taxon>
        <taxon>Klebsormidiaceae</taxon>
        <taxon>Klebsormidium</taxon>
    </lineage>
</organism>